<dbReference type="Gene3D" id="3.30.420.40">
    <property type="match status" value="2"/>
</dbReference>
<evidence type="ECO:0000256" key="5">
    <source>
        <dbReference type="ARBA" id="ARBA00022777"/>
    </source>
</evidence>
<keyword evidence="4 10" id="KW-0547">Nucleotide-binding</keyword>
<evidence type="ECO:0000256" key="11">
    <source>
        <dbReference type="RuleBase" id="RU003733"/>
    </source>
</evidence>
<dbReference type="EMBL" id="STGW01000005">
    <property type="protein sequence ID" value="THV13204.1"/>
    <property type="molecule type" value="Genomic_DNA"/>
</dbReference>
<comment type="pathway">
    <text evidence="1 10">Polyol metabolism; glycerol degradation via glycerol kinase pathway; sn-glycerol 3-phosphate from glycerol: step 1/1.</text>
</comment>
<dbReference type="OrthoDB" id="9805576at2"/>
<keyword evidence="15" id="KW-1185">Reference proteome</keyword>
<feature type="binding site" evidence="10">
    <location>
        <position position="15"/>
    </location>
    <ligand>
        <name>ATP</name>
        <dbReference type="ChEBI" id="CHEBI:30616"/>
    </ligand>
</feature>
<evidence type="ECO:0000256" key="9">
    <source>
        <dbReference type="ARBA" id="ARBA00054633"/>
    </source>
</evidence>
<feature type="binding site" evidence="10">
    <location>
        <position position="17"/>
    </location>
    <ligand>
        <name>ATP</name>
        <dbReference type="ChEBI" id="CHEBI:30616"/>
    </ligand>
</feature>
<dbReference type="Pfam" id="PF00370">
    <property type="entry name" value="FGGY_N"/>
    <property type="match status" value="1"/>
</dbReference>
<dbReference type="InterPro" id="IPR043129">
    <property type="entry name" value="ATPase_NBD"/>
</dbReference>
<dbReference type="UniPathway" id="UPA00618">
    <property type="reaction ID" value="UER00672"/>
</dbReference>
<comment type="caution">
    <text evidence="14">The sequence shown here is derived from an EMBL/GenBank/DDBJ whole genome shotgun (WGS) entry which is preliminary data.</text>
</comment>
<dbReference type="InterPro" id="IPR018483">
    <property type="entry name" value="Carb_kinase_FGGY_CS"/>
</dbReference>
<dbReference type="PROSITE" id="PS00933">
    <property type="entry name" value="FGGY_KINASES_1"/>
    <property type="match status" value="1"/>
</dbReference>
<organism evidence="14 15">
    <name type="scientific">Nocardioides caeni</name>
    <dbReference type="NCBI Taxonomy" id="574700"/>
    <lineage>
        <taxon>Bacteria</taxon>
        <taxon>Bacillati</taxon>
        <taxon>Actinomycetota</taxon>
        <taxon>Actinomycetes</taxon>
        <taxon>Propionibacteriales</taxon>
        <taxon>Nocardioidaceae</taxon>
        <taxon>Nocardioides</taxon>
    </lineage>
</organism>
<dbReference type="FunFam" id="3.30.420.40:FF:000008">
    <property type="entry name" value="Glycerol kinase"/>
    <property type="match status" value="1"/>
</dbReference>
<dbReference type="GO" id="GO:0006072">
    <property type="term" value="P:glycerol-3-phosphate metabolic process"/>
    <property type="evidence" value="ECO:0007669"/>
    <property type="project" value="InterPro"/>
</dbReference>
<evidence type="ECO:0000256" key="10">
    <source>
        <dbReference type="HAMAP-Rule" id="MF_00186"/>
    </source>
</evidence>
<feature type="binding site" evidence="10">
    <location>
        <position position="85"/>
    </location>
    <ligand>
        <name>sn-glycerol 3-phosphate</name>
        <dbReference type="ChEBI" id="CHEBI:57597"/>
    </ligand>
</feature>
<evidence type="ECO:0000313" key="15">
    <source>
        <dbReference type="Proteomes" id="UP000307087"/>
    </source>
</evidence>
<comment type="function">
    <text evidence="9 10">Key enzyme in the regulation of glycerol uptake and metabolism. Catalyzes the phosphorylation of glycerol to yield sn-glycerol 3-phosphate.</text>
</comment>
<evidence type="ECO:0000256" key="3">
    <source>
        <dbReference type="ARBA" id="ARBA00022679"/>
    </source>
</evidence>
<keyword evidence="7 10" id="KW-0067">ATP-binding</keyword>
<feature type="binding site" evidence="10">
    <location>
        <position position="137"/>
    </location>
    <ligand>
        <name>glycerol</name>
        <dbReference type="ChEBI" id="CHEBI:17754"/>
    </ligand>
</feature>
<dbReference type="CDD" id="cd07769">
    <property type="entry name" value="ASKHA_NBD_FGGY_GK"/>
    <property type="match status" value="1"/>
</dbReference>
<dbReference type="InterPro" id="IPR000577">
    <property type="entry name" value="Carb_kinase_FGGY"/>
</dbReference>
<dbReference type="InterPro" id="IPR018485">
    <property type="entry name" value="FGGY_C"/>
</dbReference>
<keyword evidence="6 10" id="KW-0319">Glycerol metabolism</keyword>
<feature type="binding site" evidence="10">
    <location>
        <position position="86"/>
    </location>
    <ligand>
        <name>sn-glycerol 3-phosphate</name>
        <dbReference type="ChEBI" id="CHEBI:57597"/>
    </ligand>
</feature>
<dbReference type="FunFam" id="3.30.420.40:FF:000007">
    <property type="entry name" value="Glycerol kinase"/>
    <property type="match status" value="1"/>
</dbReference>
<evidence type="ECO:0000256" key="7">
    <source>
        <dbReference type="ARBA" id="ARBA00022840"/>
    </source>
</evidence>
<feature type="binding site" evidence="10">
    <location>
        <position position="318"/>
    </location>
    <ligand>
        <name>ATP</name>
        <dbReference type="ChEBI" id="CHEBI:30616"/>
    </ligand>
</feature>
<dbReference type="GO" id="GO:0019563">
    <property type="term" value="P:glycerol catabolic process"/>
    <property type="evidence" value="ECO:0007669"/>
    <property type="project" value="UniProtKB-UniRule"/>
</dbReference>
<feature type="binding site" evidence="10">
    <location>
        <position position="85"/>
    </location>
    <ligand>
        <name>glycerol</name>
        <dbReference type="ChEBI" id="CHEBI:17754"/>
    </ligand>
</feature>
<keyword evidence="3 10" id="KW-0808">Transferase</keyword>
<feature type="binding site" evidence="10">
    <location>
        <position position="86"/>
    </location>
    <ligand>
        <name>glycerol</name>
        <dbReference type="ChEBI" id="CHEBI:17754"/>
    </ligand>
</feature>
<feature type="binding site" evidence="10">
    <location>
        <position position="423"/>
    </location>
    <ligand>
        <name>ADP</name>
        <dbReference type="ChEBI" id="CHEBI:456216"/>
    </ligand>
</feature>
<reference evidence="14 15" key="1">
    <citation type="journal article" date="2009" name="Int. J. Syst. Evol. Microbiol.">
        <title>Nocardioides caeni sp. nov., isolated from wastewater.</title>
        <authorList>
            <person name="Yoon J.H."/>
            <person name="Kang S.J."/>
            <person name="Park S."/>
            <person name="Kim W."/>
            <person name="Oh T.K."/>
        </authorList>
    </citation>
    <scope>NUCLEOTIDE SEQUENCE [LARGE SCALE GENOMIC DNA]</scope>
    <source>
        <strain evidence="14 15">DSM 23134</strain>
    </source>
</reference>
<evidence type="ECO:0000313" key="14">
    <source>
        <dbReference type="EMBL" id="THV13204.1"/>
    </source>
</evidence>
<dbReference type="HAMAP" id="MF_00186">
    <property type="entry name" value="Glycerol_kin"/>
    <property type="match status" value="1"/>
</dbReference>
<dbReference type="PANTHER" id="PTHR10196:SF69">
    <property type="entry name" value="GLYCEROL KINASE"/>
    <property type="match status" value="1"/>
</dbReference>
<sequence>MAAAARYVGAIDQGTTSTRFMVFDHAGAEIARHQLEHEQILPRAGWVEHNPLEIWERTSVVVQTALGKAGLTAVDLAAVGITNQRETTIVWDRRTGRPLTNAIVWQDTRTDAIAAALDRDGRGDTIRHRAGLPPATYFSGGKLQWILENVSGAREAAERGDALFGTPDTWVLWNLTGGVDGGVHVTDVTNASRTMLMDLETLQWDDELLGFFGIPRAMLPEIRESSATTPFGVTRVHGPFAGEVPITGILGDQQAATVGQVCFAPGEAKNTYGTGNFMLLNTGTEIVRSRSGLLTTPAYQLGDEPCVYALEGSIAVTGSAVQWLRDQLGIISGAAESESLARQVPDNGGVYFVPAFSGLFAPHWRSDARGAIVGLSRFNTNAHVARATLEAICYQSRDVVEAMCADSGVELEVLKVDGGVTLNSLCMQIQADVLGVPVSRPVVPETTALGAAYAAGLSVGYWSSTDELRQHWREDVRWEPQWDEERRTKGYAQWQKAVQRTLDWVEVPH</sequence>
<evidence type="ECO:0000256" key="6">
    <source>
        <dbReference type="ARBA" id="ARBA00022798"/>
    </source>
</evidence>
<evidence type="ECO:0000256" key="2">
    <source>
        <dbReference type="ARBA" id="ARBA00009156"/>
    </source>
</evidence>
<feature type="binding site" evidence="10">
    <location>
        <position position="419"/>
    </location>
    <ligand>
        <name>ATP</name>
        <dbReference type="ChEBI" id="CHEBI:30616"/>
    </ligand>
</feature>
<feature type="binding site" evidence="10">
    <location>
        <position position="16"/>
    </location>
    <ligand>
        <name>ATP</name>
        <dbReference type="ChEBI" id="CHEBI:30616"/>
    </ligand>
</feature>
<feature type="binding site" evidence="10">
    <location>
        <position position="252"/>
    </location>
    <ligand>
        <name>sn-glycerol 3-phosphate</name>
        <dbReference type="ChEBI" id="CHEBI:57597"/>
    </ligand>
</feature>
<evidence type="ECO:0000259" key="13">
    <source>
        <dbReference type="Pfam" id="PF02782"/>
    </source>
</evidence>
<accession>A0A4S8NE44</accession>
<dbReference type="Pfam" id="PF02782">
    <property type="entry name" value="FGGY_C"/>
    <property type="match status" value="1"/>
</dbReference>
<evidence type="ECO:0000256" key="4">
    <source>
        <dbReference type="ARBA" id="ARBA00022741"/>
    </source>
</evidence>
<dbReference type="PIRSF" id="PIRSF000538">
    <property type="entry name" value="GlpK"/>
    <property type="match status" value="1"/>
</dbReference>
<comment type="activity regulation">
    <text evidence="10">Inhibited by fructose 1,6-bisphosphate (FBP).</text>
</comment>
<dbReference type="InterPro" id="IPR005999">
    <property type="entry name" value="Glycerol_kin"/>
</dbReference>
<gene>
    <name evidence="10 14" type="primary">glpK</name>
    <name evidence="14" type="ORF">E9934_09505</name>
</gene>
<evidence type="ECO:0000259" key="12">
    <source>
        <dbReference type="Pfam" id="PF00370"/>
    </source>
</evidence>
<dbReference type="RefSeq" id="WP_136562665.1">
    <property type="nucleotide sequence ID" value="NZ_BAABLS010000010.1"/>
</dbReference>
<feature type="binding site" evidence="10">
    <location>
        <position position="318"/>
    </location>
    <ligand>
        <name>ADP</name>
        <dbReference type="ChEBI" id="CHEBI:456216"/>
    </ligand>
</feature>
<feature type="binding site" evidence="10">
    <location>
        <position position="253"/>
    </location>
    <ligand>
        <name>glycerol</name>
        <dbReference type="ChEBI" id="CHEBI:17754"/>
    </ligand>
</feature>
<dbReference type="Proteomes" id="UP000307087">
    <property type="component" value="Unassembled WGS sequence"/>
</dbReference>
<dbReference type="PANTHER" id="PTHR10196">
    <property type="entry name" value="SUGAR KINASE"/>
    <property type="match status" value="1"/>
</dbReference>
<dbReference type="PROSITE" id="PS00445">
    <property type="entry name" value="FGGY_KINASES_2"/>
    <property type="match status" value="1"/>
</dbReference>
<feature type="binding site" evidence="10">
    <location>
        <position position="274"/>
    </location>
    <ligand>
        <name>ADP</name>
        <dbReference type="ChEBI" id="CHEBI:456216"/>
    </ligand>
</feature>
<keyword evidence="5 10" id="KW-0418">Kinase</keyword>
<comment type="catalytic activity">
    <reaction evidence="8 10">
        <text>glycerol + ATP = sn-glycerol 3-phosphate + ADP + H(+)</text>
        <dbReference type="Rhea" id="RHEA:21644"/>
        <dbReference type="ChEBI" id="CHEBI:15378"/>
        <dbReference type="ChEBI" id="CHEBI:17754"/>
        <dbReference type="ChEBI" id="CHEBI:30616"/>
        <dbReference type="ChEBI" id="CHEBI:57597"/>
        <dbReference type="ChEBI" id="CHEBI:456216"/>
        <dbReference type="EC" id="2.7.1.30"/>
    </reaction>
</comment>
<feature type="binding site" evidence="10">
    <location>
        <position position="137"/>
    </location>
    <ligand>
        <name>sn-glycerol 3-phosphate</name>
        <dbReference type="ChEBI" id="CHEBI:57597"/>
    </ligand>
</feature>
<dbReference type="GO" id="GO:0005829">
    <property type="term" value="C:cytosol"/>
    <property type="evidence" value="ECO:0007669"/>
    <property type="project" value="TreeGrafter"/>
</dbReference>
<comment type="similarity">
    <text evidence="2 10 11">Belongs to the FGGY kinase family.</text>
</comment>
<dbReference type="NCBIfam" id="TIGR01311">
    <property type="entry name" value="glycerol_kin"/>
    <property type="match status" value="1"/>
</dbReference>
<feature type="binding site" evidence="10">
    <location>
        <position position="419"/>
    </location>
    <ligand>
        <name>ADP</name>
        <dbReference type="ChEBI" id="CHEBI:456216"/>
    </ligand>
</feature>
<feature type="binding site" evidence="10">
    <location>
        <position position="15"/>
    </location>
    <ligand>
        <name>sn-glycerol 3-phosphate</name>
        <dbReference type="ChEBI" id="CHEBI:57597"/>
    </ligand>
</feature>
<feature type="domain" description="Carbohydrate kinase FGGY N-terminal" evidence="12">
    <location>
        <begin position="7"/>
        <end position="259"/>
    </location>
</feature>
<evidence type="ECO:0000256" key="8">
    <source>
        <dbReference type="ARBA" id="ARBA00052101"/>
    </source>
</evidence>
<evidence type="ECO:0000256" key="1">
    <source>
        <dbReference type="ARBA" id="ARBA00005190"/>
    </source>
</evidence>
<feature type="binding site" evidence="10">
    <location>
        <position position="15"/>
    </location>
    <ligand>
        <name>ADP</name>
        <dbReference type="ChEBI" id="CHEBI:456216"/>
    </ligand>
</feature>
<dbReference type="AlphaFoldDB" id="A0A4S8NE44"/>
<feature type="binding site" evidence="10">
    <location>
        <position position="252"/>
    </location>
    <ligand>
        <name>glycerol</name>
        <dbReference type="ChEBI" id="CHEBI:17754"/>
    </ligand>
</feature>
<feature type="binding site" evidence="10">
    <location>
        <position position="19"/>
    </location>
    <ligand>
        <name>ADP</name>
        <dbReference type="ChEBI" id="CHEBI:456216"/>
    </ligand>
</feature>
<dbReference type="GO" id="GO:0005524">
    <property type="term" value="F:ATP binding"/>
    <property type="evidence" value="ECO:0007669"/>
    <property type="project" value="UniProtKB-UniRule"/>
</dbReference>
<name>A0A4S8NE44_9ACTN</name>
<dbReference type="GO" id="GO:0004370">
    <property type="term" value="F:glycerol kinase activity"/>
    <property type="evidence" value="ECO:0007669"/>
    <property type="project" value="UniProtKB-UniRule"/>
</dbReference>
<proteinExistence type="inferred from homology"/>
<protein>
    <recommendedName>
        <fullName evidence="10">Glycerol kinase</fullName>
        <ecNumber evidence="10">2.7.1.30</ecNumber>
    </recommendedName>
    <alternativeName>
        <fullName evidence="10">ATP:glycerol 3-phosphotransferase</fullName>
    </alternativeName>
    <alternativeName>
        <fullName evidence="10">Glycerokinase</fullName>
        <shortName evidence="10">GK</shortName>
    </alternativeName>
</protein>
<feature type="domain" description="Carbohydrate kinase FGGY C-terminal" evidence="13">
    <location>
        <begin position="269"/>
        <end position="457"/>
    </location>
</feature>
<dbReference type="NCBIfam" id="NF000756">
    <property type="entry name" value="PRK00047.1"/>
    <property type="match status" value="1"/>
</dbReference>
<dbReference type="EC" id="2.7.1.30" evidence="10"/>
<feature type="binding site" evidence="10">
    <location>
        <position position="322"/>
    </location>
    <ligand>
        <name>ATP</name>
        <dbReference type="ChEBI" id="CHEBI:30616"/>
    </ligand>
</feature>
<dbReference type="InterPro" id="IPR018484">
    <property type="entry name" value="FGGY_N"/>
</dbReference>
<feature type="binding site" evidence="10">
    <location>
        <position position="274"/>
    </location>
    <ligand>
        <name>ATP</name>
        <dbReference type="ChEBI" id="CHEBI:30616"/>
    </ligand>
</feature>
<dbReference type="SUPFAM" id="SSF53067">
    <property type="entry name" value="Actin-like ATPase domain"/>
    <property type="match status" value="2"/>
</dbReference>